<protein>
    <recommendedName>
        <fullName evidence="5">14-3-3 domain-containing protein</fullName>
    </recommendedName>
</protein>
<proteinExistence type="inferred from homology"/>
<dbReference type="Gene3D" id="1.20.190.20">
    <property type="entry name" value="14-3-3 domain"/>
    <property type="match status" value="1"/>
</dbReference>
<dbReference type="OrthoDB" id="1653034at2759"/>
<dbReference type="Proteomes" id="UP000541444">
    <property type="component" value="Unassembled WGS sequence"/>
</dbReference>
<comment type="caution">
    <text evidence="6">The sequence shown here is derived from an EMBL/GenBank/DDBJ whole genome shotgun (WGS) entry which is preliminary data.</text>
</comment>
<dbReference type="InterPro" id="IPR004100">
    <property type="entry name" value="ATPase_F1/V1/A1_a/bsu_N"/>
</dbReference>
<reference evidence="6 7" key="1">
    <citation type="journal article" date="2020" name="IScience">
        <title>Genome Sequencing of the Endangered Kingdonia uniflora (Circaeasteraceae, Ranunculales) Reveals Potential Mechanisms of Evolutionary Specialization.</title>
        <authorList>
            <person name="Sun Y."/>
            <person name="Deng T."/>
            <person name="Zhang A."/>
            <person name="Moore M.J."/>
            <person name="Landis J.B."/>
            <person name="Lin N."/>
            <person name="Zhang H."/>
            <person name="Zhang X."/>
            <person name="Huang J."/>
            <person name="Zhang X."/>
            <person name="Sun H."/>
            <person name="Wang H."/>
        </authorList>
    </citation>
    <scope>NUCLEOTIDE SEQUENCE [LARGE SCALE GENOMIC DNA]</scope>
    <source>
        <strain evidence="6">TB1705</strain>
        <tissue evidence="6">Leaf</tissue>
    </source>
</reference>
<dbReference type="InterPro" id="IPR000308">
    <property type="entry name" value="14-3-3"/>
</dbReference>
<gene>
    <name evidence="6" type="ORF">GIB67_029928</name>
</gene>
<sequence>MCQKKSLAIHRVILDHNFQYRINPTTSGLGVSALEEKKLGRIVQIIGPIHMTCEVQQLLGNNRVKAIAMSVTDGLMRGMEVIDTGAPLRVLVSISCTTCIKWHGFTFANLKLKVLKSKYLNSINFFHASLNSCSSTIWRGILRGREIIKKGESTVFYYKMKGDYFRYLVEFKTDQERKDVADQSLKGYEAASKMASSDLSSTHPIRLGLALNFPVFYYEILNSPKRACHLAKQSFEEAIVDLDTLSEESYKDSTLIMQLPRDNLTLWTSNLLEDGGEDSFKGEEPKAAELES</sequence>
<dbReference type="Gene3D" id="2.40.10.170">
    <property type="match status" value="1"/>
</dbReference>
<dbReference type="SMART" id="SM00101">
    <property type="entry name" value="14_3_3"/>
    <property type="match status" value="1"/>
</dbReference>
<feature type="domain" description="14-3-3" evidence="5">
    <location>
        <begin position="63"/>
        <end position="281"/>
    </location>
</feature>
<dbReference type="InterPro" id="IPR023410">
    <property type="entry name" value="14-3-3_domain"/>
</dbReference>
<dbReference type="PANTHER" id="PTHR18860">
    <property type="entry name" value="14-3-3 PROTEIN"/>
    <property type="match status" value="1"/>
</dbReference>
<evidence type="ECO:0000313" key="7">
    <source>
        <dbReference type="Proteomes" id="UP000541444"/>
    </source>
</evidence>
<dbReference type="SUPFAM" id="SSF50615">
    <property type="entry name" value="N-terminal domain of alpha and beta subunits of F1 ATP synthase"/>
    <property type="match status" value="1"/>
</dbReference>
<name>A0A7J7MY11_9MAGN</name>
<evidence type="ECO:0000256" key="4">
    <source>
        <dbReference type="ARBA" id="ARBA00022781"/>
    </source>
</evidence>
<dbReference type="GO" id="GO:1902600">
    <property type="term" value="P:proton transmembrane transport"/>
    <property type="evidence" value="ECO:0007669"/>
    <property type="project" value="UniProtKB-KW"/>
</dbReference>
<evidence type="ECO:0000256" key="1">
    <source>
        <dbReference type="ARBA" id="ARBA00006141"/>
    </source>
</evidence>
<evidence type="ECO:0000259" key="5">
    <source>
        <dbReference type="SMART" id="SM00101"/>
    </source>
</evidence>
<dbReference type="InterPro" id="IPR036121">
    <property type="entry name" value="ATPase_F1/V1/A1_a/bsu_N_sf"/>
</dbReference>
<dbReference type="PRINTS" id="PR00305">
    <property type="entry name" value="1433ZETA"/>
</dbReference>
<dbReference type="Pfam" id="PF00244">
    <property type="entry name" value="14-3-3"/>
    <property type="match status" value="1"/>
</dbReference>
<evidence type="ECO:0000313" key="6">
    <source>
        <dbReference type="EMBL" id="KAF6159670.1"/>
    </source>
</evidence>
<comment type="similarity">
    <text evidence="1">Belongs to the 14-3-3 family.</text>
</comment>
<keyword evidence="4" id="KW-0406">Ion transport</keyword>
<accession>A0A7J7MY11</accession>
<comment type="similarity">
    <text evidence="2">Belongs to the ATPase alpha/beta chains family.</text>
</comment>
<dbReference type="GO" id="GO:0046034">
    <property type="term" value="P:ATP metabolic process"/>
    <property type="evidence" value="ECO:0007669"/>
    <property type="project" value="InterPro"/>
</dbReference>
<evidence type="ECO:0000256" key="3">
    <source>
        <dbReference type="ARBA" id="ARBA00022448"/>
    </source>
</evidence>
<dbReference type="SUPFAM" id="SSF48445">
    <property type="entry name" value="14-3-3 protein"/>
    <property type="match status" value="1"/>
</dbReference>
<dbReference type="AlphaFoldDB" id="A0A7J7MY11"/>
<keyword evidence="4" id="KW-0375">Hydrogen ion transport</keyword>
<dbReference type="Pfam" id="PF02874">
    <property type="entry name" value="ATP-synt_ab_N"/>
    <property type="match status" value="1"/>
</dbReference>
<organism evidence="6 7">
    <name type="scientific">Kingdonia uniflora</name>
    <dbReference type="NCBI Taxonomy" id="39325"/>
    <lineage>
        <taxon>Eukaryota</taxon>
        <taxon>Viridiplantae</taxon>
        <taxon>Streptophyta</taxon>
        <taxon>Embryophyta</taxon>
        <taxon>Tracheophyta</taxon>
        <taxon>Spermatophyta</taxon>
        <taxon>Magnoliopsida</taxon>
        <taxon>Ranunculales</taxon>
        <taxon>Circaeasteraceae</taxon>
        <taxon>Kingdonia</taxon>
    </lineage>
</organism>
<dbReference type="EMBL" id="JACGCM010001188">
    <property type="protein sequence ID" value="KAF6159670.1"/>
    <property type="molecule type" value="Genomic_DNA"/>
</dbReference>
<dbReference type="InterPro" id="IPR036815">
    <property type="entry name" value="14-3-3_dom_sf"/>
</dbReference>
<keyword evidence="7" id="KW-1185">Reference proteome</keyword>
<evidence type="ECO:0000256" key="2">
    <source>
        <dbReference type="ARBA" id="ARBA00008936"/>
    </source>
</evidence>
<dbReference type="CDD" id="cd18115">
    <property type="entry name" value="ATP-synt_F1_beta_N"/>
    <property type="match status" value="1"/>
</dbReference>
<keyword evidence="3" id="KW-0813">Transport</keyword>